<feature type="compositionally biased region" description="Basic and acidic residues" evidence="1">
    <location>
        <begin position="158"/>
        <end position="186"/>
    </location>
</feature>
<feature type="compositionally biased region" description="Basic and acidic residues" evidence="1">
    <location>
        <begin position="262"/>
        <end position="275"/>
    </location>
</feature>
<dbReference type="Pfam" id="PF00226">
    <property type="entry name" value="DnaJ"/>
    <property type="match status" value="1"/>
</dbReference>
<keyword evidence="4" id="KW-1185">Reference proteome</keyword>
<accession>A0A3N7HNS5</accession>
<evidence type="ECO:0000256" key="1">
    <source>
        <dbReference type="SAM" id="MobiDB-lite"/>
    </source>
</evidence>
<evidence type="ECO:0000313" key="4">
    <source>
        <dbReference type="Proteomes" id="UP000267464"/>
    </source>
</evidence>
<dbReference type="RefSeq" id="WP_124542326.1">
    <property type="nucleotide sequence ID" value="NZ_QUSW01000006.1"/>
</dbReference>
<protein>
    <recommendedName>
        <fullName evidence="2">J domain-containing protein</fullName>
    </recommendedName>
</protein>
<feature type="region of interest" description="Disordered" evidence="1">
    <location>
        <begin position="141"/>
        <end position="275"/>
    </location>
</feature>
<dbReference type="InterPro" id="IPR036869">
    <property type="entry name" value="J_dom_sf"/>
</dbReference>
<dbReference type="PRINTS" id="PR00625">
    <property type="entry name" value="JDOMAIN"/>
</dbReference>
<dbReference type="Gene3D" id="1.10.287.110">
    <property type="entry name" value="DnaJ domain"/>
    <property type="match status" value="1"/>
</dbReference>
<feature type="compositionally biased region" description="Basic and acidic residues" evidence="1">
    <location>
        <begin position="207"/>
        <end position="217"/>
    </location>
</feature>
<dbReference type="Proteomes" id="UP000267464">
    <property type="component" value="Unassembled WGS sequence"/>
</dbReference>
<feature type="compositionally biased region" description="Low complexity" evidence="1">
    <location>
        <begin position="223"/>
        <end position="239"/>
    </location>
</feature>
<gene>
    <name evidence="3" type="ORF">DZC73_20885</name>
</gene>
<dbReference type="InterPro" id="IPR001623">
    <property type="entry name" value="DnaJ_domain"/>
</dbReference>
<organism evidence="3 4">
    <name type="scientific">Piscinibacter terrae</name>
    <dbReference type="NCBI Taxonomy" id="2496871"/>
    <lineage>
        <taxon>Bacteria</taxon>
        <taxon>Pseudomonadati</taxon>
        <taxon>Pseudomonadota</taxon>
        <taxon>Betaproteobacteria</taxon>
        <taxon>Burkholderiales</taxon>
        <taxon>Sphaerotilaceae</taxon>
        <taxon>Piscinibacter</taxon>
    </lineage>
</organism>
<name>A0A3N7HNS5_9BURK</name>
<dbReference type="OrthoDB" id="9811070at2"/>
<reference evidence="3 4" key="1">
    <citation type="submission" date="2018-08" db="EMBL/GenBank/DDBJ databases">
        <authorList>
            <person name="Khan S.A."/>
            <person name="Jeon C.O."/>
            <person name="Chun B.H."/>
            <person name="Jeong S.E."/>
        </authorList>
    </citation>
    <scope>NUCLEOTIDE SEQUENCE [LARGE SCALE GENOMIC DNA]</scope>
    <source>
        <strain evidence="3 4">S-16</strain>
    </source>
</reference>
<dbReference type="EMBL" id="QUSW01000006">
    <property type="protein sequence ID" value="RQP22756.1"/>
    <property type="molecule type" value="Genomic_DNA"/>
</dbReference>
<comment type="caution">
    <text evidence="3">The sequence shown here is derived from an EMBL/GenBank/DDBJ whole genome shotgun (WGS) entry which is preliminary data.</text>
</comment>
<dbReference type="CDD" id="cd06257">
    <property type="entry name" value="DnaJ"/>
    <property type="match status" value="1"/>
</dbReference>
<proteinExistence type="predicted"/>
<feature type="domain" description="J" evidence="2">
    <location>
        <begin position="387"/>
        <end position="443"/>
    </location>
</feature>
<dbReference type="SUPFAM" id="SSF46565">
    <property type="entry name" value="Chaperone J-domain"/>
    <property type="match status" value="1"/>
</dbReference>
<dbReference type="AlphaFoldDB" id="A0A3N7HNS5"/>
<reference evidence="3 4" key="2">
    <citation type="submission" date="2018-12" db="EMBL/GenBank/DDBJ databases">
        <title>Rhizobacter gummiphilus sp. nov., a rubber-degrading bacterium isolated from the soil of a botanical garden in Japan.</title>
        <authorList>
            <person name="Shunsuke S.S."/>
        </authorList>
    </citation>
    <scope>NUCLEOTIDE SEQUENCE [LARGE SCALE GENOMIC DNA]</scope>
    <source>
        <strain evidence="3 4">S-16</strain>
    </source>
</reference>
<evidence type="ECO:0000259" key="2">
    <source>
        <dbReference type="PROSITE" id="PS50076"/>
    </source>
</evidence>
<dbReference type="PROSITE" id="PS50076">
    <property type="entry name" value="DNAJ_2"/>
    <property type="match status" value="1"/>
</dbReference>
<sequence>MPTIPPQVASAATTLVKRALNSDVVRDAAAEIGTKVATEIGGQLAKKAESAALAITARAGEKITSLVSRPPMGVGARGSSPFAAMQRSSAARELTARQDTAAAGKMAQVPFKSSFSPIAAQAHAAFAKTKAQALEAPPQRLAIEAPPTQTKPAMEGPPSKDEKPGIEAQAKDEKPSTEAQPKEDKPAQPTLLMERERRPYSMMGSSERFDPRAKDPDSPSTPPKATTASTEPETTTPASHPKPRPAAKPTTKPAAEEPPAPTHEELMAQAHKELGIDKNTHWGKVFGREDQAQLMKDVTEYAKLTGQLILEPSELAGLIEVIEDAARAARNDAAAKFASRPDIKDSVAAALNGKWEQLQADCNAARSILDTMSAGSTPRPPAADRTKALDALGLQDGASMGEIRKSYHKLMLELHPDRAAKDPAIGKRRQEVQDAYDLLKQAV</sequence>
<evidence type="ECO:0000313" key="3">
    <source>
        <dbReference type="EMBL" id="RQP22756.1"/>
    </source>
</evidence>
<dbReference type="SMART" id="SM00271">
    <property type="entry name" value="DnaJ"/>
    <property type="match status" value="1"/>
</dbReference>